<evidence type="ECO:0000313" key="1">
    <source>
        <dbReference type="EMBL" id="KAK0167166.1"/>
    </source>
</evidence>
<dbReference type="Proteomes" id="UP001168972">
    <property type="component" value="Unassembled WGS sequence"/>
</dbReference>
<sequence>MAGESSKNCNKEFFIEDKLNSEQLKCGKMTQSTIKASESIKENKGSQIRISKTKSKYTLRTKSLKKVRISNIKDTKSRPEVLPYIPRKVFRVLTMLRHEKFLKLITRFFKPTPKKTLSWNFDTAPNKTSK</sequence>
<dbReference type="EMBL" id="JAQQBR010001832">
    <property type="protein sequence ID" value="KAK0167166.1"/>
    <property type="molecule type" value="Genomic_DNA"/>
</dbReference>
<gene>
    <name evidence="1" type="ORF">PV327_004599</name>
</gene>
<dbReference type="AlphaFoldDB" id="A0AA39FCW3"/>
<organism evidence="1 2">
    <name type="scientific">Microctonus hyperodae</name>
    <name type="common">Parasitoid wasp</name>
    <dbReference type="NCBI Taxonomy" id="165561"/>
    <lineage>
        <taxon>Eukaryota</taxon>
        <taxon>Metazoa</taxon>
        <taxon>Ecdysozoa</taxon>
        <taxon>Arthropoda</taxon>
        <taxon>Hexapoda</taxon>
        <taxon>Insecta</taxon>
        <taxon>Pterygota</taxon>
        <taxon>Neoptera</taxon>
        <taxon>Endopterygota</taxon>
        <taxon>Hymenoptera</taxon>
        <taxon>Apocrita</taxon>
        <taxon>Ichneumonoidea</taxon>
        <taxon>Braconidae</taxon>
        <taxon>Euphorinae</taxon>
        <taxon>Microctonus</taxon>
    </lineage>
</organism>
<protein>
    <submittedName>
        <fullName evidence="1">Uncharacterized protein</fullName>
    </submittedName>
</protein>
<comment type="caution">
    <text evidence="1">The sequence shown here is derived from an EMBL/GenBank/DDBJ whole genome shotgun (WGS) entry which is preliminary data.</text>
</comment>
<accession>A0AA39FCW3</accession>
<proteinExistence type="predicted"/>
<name>A0AA39FCW3_MICHY</name>
<reference evidence="1" key="1">
    <citation type="journal article" date="2023" name="bioRxiv">
        <title>Scaffold-level genome assemblies of two parasitoid biocontrol wasps reveal the parthenogenesis mechanism and an associated novel virus.</title>
        <authorList>
            <person name="Inwood S."/>
            <person name="Skelly J."/>
            <person name="Guhlin J."/>
            <person name="Harrop T."/>
            <person name="Goldson S."/>
            <person name="Dearden P."/>
        </authorList>
    </citation>
    <scope>NUCLEOTIDE SEQUENCE</scope>
    <source>
        <strain evidence="1">Lincoln</strain>
        <tissue evidence="1">Whole body</tissue>
    </source>
</reference>
<reference evidence="1" key="2">
    <citation type="submission" date="2023-03" db="EMBL/GenBank/DDBJ databases">
        <authorList>
            <person name="Inwood S.N."/>
            <person name="Skelly J.G."/>
            <person name="Guhlin J."/>
            <person name="Harrop T.W.R."/>
            <person name="Goldson S.G."/>
            <person name="Dearden P.K."/>
        </authorList>
    </citation>
    <scope>NUCLEOTIDE SEQUENCE</scope>
    <source>
        <strain evidence="1">Lincoln</strain>
        <tissue evidence="1">Whole body</tissue>
    </source>
</reference>
<evidence type="ECO:0000313" key="2">
    <source>
        <dbReference type="Proteomes" id="UP001168972"/>
    </source>
</evidence>
<keyword evidence="2" id="KW-1185">Reference proteome</keyword>